<accession>A0A6M0SSA7</accession>
<dbReference type="Proteomes" id="UP000472355">
    <property type="component" value="Unassembled WGS sequence"/>
</dbReference>
<evidence type="ECO:0000259" key="1">
    <source>
        <dbReference type="Pfam" id="PF12728"/>
    </source>
</evidence>
<name>A0A6M0SSA7_CLOBO</name>
<proteinExistence type="predicted"/>
<dbReference type="InterPro" id="IPR041657">
    <property type="entry name" value="HTH_17"/>
</dbReference>
<dbReference type="Pfam" id="PF12728">
    <property type="entry name" value="HTH_17"/>
    <property type="match status" value="1"/>
</dbReference>
<dbReference type="AlphaFoldDB" id="A0A6M0SSA7"/>
<evidence type="ECO:0000313" key="2">
    <source>
        <dbReference type="EMBL" id="NFA43649.1"/>
    </source>
</evidence>
<dbReference type="GO" id="GO:0003677">
    <property type="term" value="F:DNA binding"/>
    <property type="evidence" value="ECO:0007669"/>
    <property type="project" value="UniProtKB-KW"/>
</dbReference>
<keyword evidence="2" id="KW-0238">DNA-binding</keyword>
<comment type="caution">
    <text evidence="2">The sequence shown here is derived from an EMBL/GenBank/DDBJ whole genome shotgun (WGS) entry which is preliminary data.</text>
</comment>
<dbReference type="EMBL" id="SGKU01000045">
    <property type="protein sequence ID" value="NFA43649.1"/>
    <property type="molecule type" value="Genomic_DNA"/>
</dbReference>
<gene>
    <name evidence="2" type="ORF">EXM65_13935</name>
</gene>
<reference evidence="2 3" key="1">
    <citation type="submission" date="2019-02" db="EMBL/GenBank/DDBJ databases">
        <title>Genome sequencing of Clostridium botulinum clinical isolates.</title>
        <authorList>
            <person name="Brunt J."/>
            <person name="Van Vliet A.H.M."/>
            <person name="Stringer S.C."/>
            <person name="Grant K.A."/>
            <person name="Carter A.C."/>
            <person name="Peck M.W."/>
        </authorList>
    </citation>
    <scope>NUCLEOTIDE SEQUENCE [LARGE SCALE GENOMIC DNA]</scope>
    <source>
        <strain evidence="2 3">H113700579</strain>
    </source>
</reference>
<protein>
    <submittedName>
        <fullName evidence="2">DNA-binding protein</fullName>
    </submittedName>
</protein>
<organism evidence="2 3">
    <name type="scientific">Clostridium botulinum</name>
    <dbReference type="NCBI Taxonomy" id="1491"/>
    <lineage>
        <taxon>Bacteria</taxon>
        <taxon>Bacillati</taxon>
        <taxon>Bacillota</taxon>
        <taxon>Clostridia</taxon>
        <taxon>Eubacteriales</taxon>
        <taxon>Clostridiaceae</taxon>
        <taxon>Clostridium</taxon>
    </lineage>
</organism>
<sequence>MKAKEIQVDLQEKLLLTPEETMPILGVARNTMYEVLLKDDTFPKISIGRRYYINKDKLQAWIDSKCQ</sequence>
<feature type="domain" description="Helix-turn-helix" evidence="1">
    <location>
        <begin position="15"/>
        <end position="64"/>
    </location>
</feature>
<evidence type="ECO:0000313" key="3">
    <source>
        <dbReference type="Proteomes" id="UP000472355"/>
    </source>
</evidence>